<name>A0A1S7RVQ5_AGRTU</name>
<protein>
    <recommendedName>
        <fullName evidence="3">Pectate lyase superfamily protein domain-containing protein</fullName>
    </recommendedName>
</protein>
<dbReference type="EMBL" id="FBWC01000027">
    <property type="protein sequence ID" value="CUX58093.1"/>
    <property type="molecule type" value="Genomic_DNA"/>
</dbReference>
<dbReference type="InterPro" id="IPR012334">
    <property type="entry name" value="Pectin_lyas_fold"/>
</dbReference>
<dbReference type="AlphaFoldDB" id="A0A1S7RVQ5"/>
<gene>
    <name evidence="1" type="ORF">AGR4C_Lc50154</name>
</gene>
<sequence>MSFTVSADNLAIPSLVEDAGTSAELASDNTNAIRCALASGLNVRLPAGDFCVSGGFPHSVLSQKLVGAGQRQTRLHIADDFDTSTIAFSKLMPGCSIEGVGFYFRQPMHAGVKRSDLVEYPFAISSDDANNTIIRDIMIMGGFDGISMRGSANGNCGTTILSDISLGAFHRGLWLDVVRDTIYATNIHHYPFGATETGAFNGDLIRIFQDGCAEAIRCGLVEDLKIDNMLCSGSRIIFDTSPLGPSSASLLNVTLDSTNAGLDIFDGAITATNLKKSRGAPDLGIRVYGGSFNVGVFTMEGHEQEQAEALLTVNGGYVSIDNGIVGQLGPISNAIRQNGGELRVSDSRFDVGLNQVRPAPVIKIAGGRVRLDNNTAKDSGSGAKNFIEINNNERHYVVGNDAPGWVHCCVSTAGTSAGLYLNNRT</sequence>
<dbReference type="RefSeq" id="WP_080866987.1">
    <property type="nucleotide sequence ID" value="NZ_LT009731.1"/>
</dbReference>
<accession>A0A1S7RVQ5</accession>
<organism evidence="1 2">
    <name type="scientific">Agrobacterium tumefaciens str. Kerr 14</name>
    <dbReference type="NCBI Taxonomy" id="1183424"/>
    <lineage>
        <taxon>Bacteria</taxon>
        <taxon>Pseudomonadati</taxon>
        <taxon>Pseudomonadota</taxon>
        <taxon>Alphaproteobacteria</taxon>
        <taxon>Hyphomicrobiales</taxon>
        <taxon>Rhizobiaceae</taxon>
        <taxon>Rhizobium/Agrobacterium group</taxon>
        <taxon>Agrobacterium</taxon>
        <taxon>Agrobacterium tumefaciens complex</taxon>
    </lineage>
</organism>
<evidence type="ECO:0008006" key="3">
    <source>
        <dbReference type="Google" id="ProtNLM"/>
    </source>
</evidence>
<reference evidence="1 2" key="1">
    <citation type="submission" date="2016-01" db="EMBL/GenBank/DDBJ databases">
        <authorList>
            <person name="Oliw E.H."/>
        </authorList>
    </citation>
    <scope>NUCLEOTIDE SEQUENCE [LARGE SCALE GENOMIC DNA]</scope>
    <source>
        <strain evidence="1 2">Kerr 14</strain>
    </source>
</reference>
<evidence type="ECO:0000313" key="2">
    <source>
        <dbReference type="Proteomes" id="UP000191897"/>
    </source>
</evidence>
<dbReference type="Proteomes" id="UP000191897">
    <property type="component" value="Unassembled WGS sequence"/>
</dbReference>
<evidence type="ECO:0000313" key="1">
    <source>
        <dbReference type="EMBL" id="CUX58093.1"/>
    </source>
</evidence>
<dbReference type="SUPFAM" id="SSF51126">
    <property type="entry name" value="Pectin lyase-like"/>
    <property type="match status" value="1"/>
</dbReference>
<dbReference type="Gene3D" id="2.160.20.10">
    <property type="entry name" value="Single-stranded right-handed beta-helix, Pectin lyase-like"/>
    <property type="match status" value="1"/>
</dbReference>
<proteinExistence type="predicted"/>
<dbReference type="InterPro" id="IPR011050">
    <property type="entry name" value="Pectin_lyase_fold/virulence"/>
</dbReference>